<gene>
    <name evidence="1" type="ORF">TCLT_LOCUS5432</name>
</gene>
<evidence type="ECO:0000313" key="1">
    <source>
        <dbReference type="EMBL" id="VDN02679.1"/>
    </source>
</evidence>
<reference evidence="3" key="1">
    <citation type="submission" date="2017-02" db="UniProtKB">
        <authorList>
            <consortium name="WormBaseParasite"/>
        </authorList>
    </citation>
    <scope>IDENTIFICATION</scope>
</reference>
<organism evidence="3">
    <name type="scientific">Thelazia callipaeda</name>
    <name type="common">Oriental eyeworm</name>
    <name type="synonym">Parasitic nematode</name>
    <dbReference type="NCBI Taxonomy" id="103827"/>
    <lineage>
        <taxon>Eukaryota</taxon>
        <taxon>Metazoa</taxon>
        <taxon>Ecdysozoa</taxon>
        <taxon>Nematoda</taxon>
        <taxon>Chromadorea</taxon>
        <taxon>Rhabditida</taxon>
        <taxon>Spirurina</taxon>
        <taxon>Spiruromorpha</taxon>
        <taxon>Thelazioidea</taxon>
        <taxon>Thelaziidae</taxon>
        <taxon>Thelazia</taxon>
    </lineage>
</organism>
<dbReference type="EMBL" id="UYYF01004339">
    <property type="protein sequence ID" value="VDN02679.1"/>
    <property type="molecule type" value="Genomic_DNA"/>
</dbReference>
<keyword evidence="2" id="KW-1185">Reference proteome</keyword>
<name>A0A0N5CYC5_THECL</name>
<sequence length="78" mass="9028">MDLCLPEWFKSNTVINPVSADLSPTRIRSKRKREVKYRMSTVSSQVDEPVGQFNQVLNNYFGFSNPISTTWIQQGLFE</sequence>
<accession>A0A0N5CYC5</accession>
<proteinExistence type="predicted"/>
<dbReference type="OrthoDB" id="10414553at2759"/>
<dbReference type="STRING" id="103827.A0A0N5CYC5"/>
<reference evidence="1 2" key="2">
    <citation type="submission" date="2018-11" db="EMBL/GenBank/DDBJ databases">
        <authorList>
            <consortium name="Pathogen Informatics"/>
        </authorList>
    </citation>
    <scope>NUCLEOTIDE SEQUENCE [LARGE SCALE GENOMIC DNA]</scope>
</reference>
<evidence type="ECO:0000313" key="2">
    <source>
        <dbReference type="Proteomes" id="UP000276776"/>
    </source>
</evidence>
<dbReference type="WBParaSite" id="TCLT_0000544301-mRNA-1">
    <property type="protein sequence ID" value="TCLT_0000544301-mRNA-1"/>
    <property type="gene ID" value="TCLT_0000544301"/>
</dbReference>
<protein>
    <submittedName>
        <fullName evidence="1 3">Uncharacterized protein</fullName>
    </submittedName>
</protein>
<evidence type="ECO:0000313" key="3">
    <source>
        <dbReference type="WBParaSite" id="TCLT_0000544301-mRNA-1"/>
    </source>
</evidence>
<dbReference type="AlphaFoldDB" id="A0A0N5CYC5"/>
<dbReference type="Proteomes" id="UP000276776">
    <property type="component" value="Unassembled WGS sequence"/>
</dbReference>